<dbReference type="Proteomes" id="UP000631300">
    <property type="component" value="Unassembled WGS sequence"/>
</dbReference>
<dbReference type="AlphaFoldDB" id="A0A918N015"/>
<gene>
    <name evidence="1" type="ORF">GCM10007391_32250</name>
</gene>
<evidence type="ECO:0000313" key="1">
    <source>
        <dbReference type="EMBL" id="GGW95654.1"/>
    </source>
</evidence>
<sequence>MICLSVIVFPVLADALTSGVIVCASSALTGVTADVLEEAVGDEVAAQAQSVVVRPAASKNEVILFIISRTDLLTYPAIIRTSNITWSMLTF</sequence>
<proteinExistence type="predicted"/>
<protein>
    <submittedName>
        <fullName evidence="1">Uncharacterized protein</fullName>
    </submittedName>
</protein>
<reference evidence="1" key="1">
    <citation type="journal article" date="2014" name="Int. J. Syst. Evol. Microbiol.">
        <title>Complete genome sequence of Corynebacterium casei LMG S-19264T (=DSM 44701T), isolated from a smear-ripened cheese.</title>
        <authorList>
            <consortium name="US DOE Joint Genome Institute (JGI-PGF)"/>
            <person name="Walter F."/>
            <person name="Albersmeier A."/>
            <person name="Kalinowski J."/>
            <person name="Ruckert C."/>
        </authorList>
    </citation>
    <scope>NUCLEOTIDE SEQUENCE</scope>
    <source>
        <strain evidence="1">KCTC 22164</strain>
    </source>
</reference>
<keyword evidence="2" id="KW-1185">Reference proteome</keyword>
<dbReference type="EMBL" id="BMXP01000012">
    <property type="protein sequence ID" value="GGW95654.1"/>
    <property type="molecule type" value="Genomic_DNA"/>
</dbReference>
<name>A0A918N015_9ALTE</name>
<evidence type="ECO:0000313" key="2">
    <source>
        <dbReference type="Proteomes" id="UP000631300"/>
    </source>
</evidence>
<comment type="caution">
    <text evidence="1">The sequence shown here is derived from an EMBL/GenBank/DDBJ whole genome shotgun (WGS) entry which is preliminary data.</text>
</comment>
<accession>A0A918N015</accession>
<organism evidence="1 2">
    <name type="scientific">Alteromonas halophila</name>
    <dbReference type="NCBI Taxonomy" id="516698"/>
    <lineage>
        <taxon>Bacteria</taxon>
        <taxon>Pseudomonadati</taxon>
        <taxon>Pseudomonadota</taxon>
        <taxon>Gammaproteobacteria</taxon>
        <taxon>Alteromonadales</taxon>
        <taxon>Alteromonadaceae</taxon>
        <taxon>Alteromonas/Salinimonas group</taxon>
        <taxon>Alteromonas</taxon>
    </lineage>
</organism>
<reference evidence="1" key="2">
    <citation type="submission" date="2020-09" db="EMBL/GenBank/DDBJ databases">
        <authorList>
            <person name="Sun Q."/>
            <person name="Kim S."/>
        </authorList>
    </citation>
    <scope>NUCLEOTIDE SEQUENCE</scope>
    <source>
        <strain evidence="1">KCTC 22164</strain>
    </source>
</reference>